<dbReference type="Proteomes" id="UP000694257">
    <property type="component" value="Chromosome"/>
</dbReference>
<proteinExistence type="predicted"/>
<feature type="region of interest" description="Disordered" evidence="1">
    <location>
        <begin position="246"/>
        <end position="300"/>
    </location>
</feature>
<dbReference type="SMART" id="SM01043">
    <property type="entry name" value="BTAD"/>
    <property type="match status" value="1"/>
</dbReference>
<gene>
    <name evidence="3" type="ORF">KV110_36850</name>
</gene>
<reference evidence="3 4" key="1">
    <citation type="submission" date="2021-07" db="EMBL/GenBank/DDBJ databases">
        <title>Whole Genome Sequence of Nocardia Iowensis.</title>
        <authorList>
            <person name="Lamm A."/>
            <person name="Collins-Fairclough A.M."/>
            <person name="Bunk B."/>
            <person name="Sproer C."/>
        </authorList>
    </citation>
    <scope>NUCLEOTIDE SEQUENCE [LARGE SCALE GENOMIC DNA]</scope>
    <source>
        <strain evidence="3 4">NRRL 5646</strain>
    </source>
</reference>
<evidence type="ECO:0000259" key="2">
    <source>
        <dbReference type="SMART" id="SM01043"/>
    </source>
</evidence>
<evidence type="ECO:0000313" key="3">
    <source>
        <dbReference type="EMBL" id="QXN90874.1"/>
    </source>
</evidence>
<dbReference type="PANTHER" id="PTHR47691:SF3">
    <property type="entry name" value="HTH-TYPE TRANSCRIPTIONAL REGULATOR RV0890C-RELATED"/>
    <property type="match status" value="1"/>
</dbReference>
<feature type="compositionally biased region" description="Low complexity" evidence="1">
    <location>
        <begin position="246"/>
        <end position="275"/>
    </location>
</feature>
<dbReference type="Pfam" id="PF14559">
    <property type="entry name" value="TPR_19"/>
    <property type="match status" value="1"/>
</dbReference>
<keyword evidence="4" id="KW-1185">Reference proteome</keyword>
<evidence type="ECO:0000256" key="1">
    <source>
        <dbReference type="SAM" id="MobiDB-lite"/>
    </source>
</evidence>
<name>A0ABX8RPP0_NOCIO</name>
<organism evidence="3 4">
    <name type="scientific">Nocardia iowensis</name>
    <dbReference type="NCBI Taxonomy" id="204891"/>
    <lineage>
        <taxon>Bacteria</taxon>
        <taxon>Bacillati</taxon>
        <taxon>Actinomycetota</taxon>
        <taxon>Actinomycetes</taxon>
        <taxon>Mycobacteriales</taxon>
        <taxon>Nocardiaceae</taxon>
        <taxon>Nocardia</taxon>
    </lineage>
</organism>
<protein>
    <submittedName>
        <fullName evidence="3">AAA family ATPase</fullName>
    </submittedName>
</protein>
<feature type="domain" description="Bacterial transcriptional activator" evidence="2">
    <location>
        <begin position="93"/>
        <end position="238"/>
    </location>
</feature>
<dbReference type="Pfam" id="PF25872">
    <property type="entry name" value="HTH_77"/>
    <property type="match status" value="1"/>
</dbReference>
<sequence>MDVLVLGPVQVLADGVVVTVDRPLERAVLVRLALANRVPVPDRRLAEDLWGAEVERPVQRLRVVVSRLRAALGPSAEVIGRTPAGYQATVSAPDLLAAEAAAQRLHTARRTGDYATVAAAAMAALALWRGHALADLRTIPFAAAEGERLDDWRLSLTVAGLEANLELGAAGEVVTELTGLVARYPMHEPLSCLLALALYRTGRQADALERLARLRRALAEELGVDPSPDTASLELRILEHDPSLQAAASAAATGETAAPGTAAAGGPATGSASSGVDSANVPRSFGPEPGASESAPRPVSAITTPLTSFIGRGREFATLTTALVEPGLTTVVGVAGSGKSRLAAELARSTARSGRSVVLVELAPLDRAEDVLPAVAAAVAAGGLAAEEAIAPHDPLPGIAAALGGAADDRGPALLVLDNAEHVLESVTEFVRTATGFTVLVTSQRPLGVPGEAVHPLGALDRSVAVALFIERAGLPGLVTAAEREQLVAICAAVDWLPLGIELAAGLTRTLTISQLAQRIDDRVRLLVGGARGAAGGRHTSLRVALDWSYELLAERERAVLRRLGIFAGGFTLEAAEAVLPEADLEPGDVAPAMADLVNRNLVAVQTDGATRRFVLLETVRDYALARLAEADETEALCTAHLRWCLHLVRSIGASDDFAAAESVAAVFAEWPNILAALERAPGTSRPADGLRLAIEMHVPWLARARFREAQRHYAALTSMAGADIAPHELAQALSHYGFHTLMTGDLDAAAGQLARAGALAEPLDDAELAQTVRYYQGIVDIERGKLPAAVARLREGERLAAHDTQGASFADALGTALLYSGDATEALAAYTRSSKVDAAHADEHGLSRGLGNQAKALLDLDRVAEALAAAEESDRYARRLDDRQILPLNDLTRAAAALASGQLDAAESYCRAALGQEEDATGLARIDLADVLIAKGETAAARTLLDEVFASSTGGVPLLAARAVSVALLRAEGDEKAQSLQEEVRAEFAAAGFGWRRYTDRLATS</sequence>
<dbReference type="CDD" id="cd15831">
    <property type="entry name" value="BTAD"/>
    <property type="match status" value="1"/>
</dbReference>
<dbReference type="InterPro" id="IPR005158">
    <property type="entry name" value="BTAD"/>
</dbReference>
<dbReference type="RefSeq" id="WP_218471738.1">
    <property type="nucleotide sequence ID" value="NZ_BAABJN010000006.1"/>
</dbReference>
<evidence type="ECO:0000313" key="4">
    <source>
        <dbReference type="Proteomes" id="UP000694257"/>
    </source>
</evidence>
<dbReference type="InterPro" id="IPR049945">
    <property type="entry name" value="AAA_22"/>
</dbReference>
<dbReference type="Pfam" id="PF13401">
    <property type="entry name" value="AAA_22"/>
    <property type="match status" value="1"/>
</dbReference>
<dbReference type="Pfam" id="PF03704">
    <property type="entry name" value="BTAD"/>
    <property type="match status" value="1"/>
</dbReference>
<dbReference type="EMBL" id="CP078145">
    <property type="protein sequence ID" value="QXN90874.1"/>
    <property type="molecule type" value="Genomic_DNA"/>
</dbReference>
<dbReference type="PANTHER" id="PTHR47691">
    <property type="entry name" value="REGULATOR-RELATED"/>
    <property type="match status" value="1"/>
</dbReference>
<accession>A0ABX8RPP0</accession>
<dbReference type="InterPro" id="IPR058852">
    <property type="entry name" value="HTH_77"/>
</dbReference>